<proteinExistence type="predicted"/>
<dbReference type="EMBL" id="CP021434">
    <property type="protein sequence ID" value="ARU60696.1"/>
    <property type="molecule type" value="Genomic_DNA"/>
</dbReference>
<keyword evidence="1" id="KW-1133">Transmembrane helix</keyword>
<evidence type="ECO:0000313" key="2">
    <source>
        <dbReference type="EMBL" id="ARU60696.1"/>
    </source>
</evidence>
<accession>A0A1Y0ILJ6</accession>
<feature type="transmembrane region" description="Helical" evidence="1">
    <location>
        <begin position="62"/>
        <end position="88"/>
    </location>
</feature>
<dbReference type="Proteomes" id="UP000195437">
    <property type="component" value="Chromosome"/>
</dbReference>
<organism evidence="2 3">
    <name type="scientific">Tumebacillus avium</name>
    <dbReference type="NCBI Taxonomy" id="1903704"/>
    <lineage>
        <taxon>Bacteria</taxon>
        <taxon>Bacillati</taxon>
        <taxon>Bacillota</taxon>
        <taxon>Bacilli</taxon>
        <taxon>Bacillales</taxon>
        <taxon>Alicyclobacillaceae</taxon>
        <taxon>Tumebacillus</taxon>
    </lineage>
</organism>
<gene>
    <name evidence="2" type="ORF">CBW65_06060</name>
</gene>
<dbReference type="RefSeq" id="WP_087456087.1">
    <property type="nucleotide sequence ID" value="NZ_CP021434.1"/>
</dbReference>
<dbReference type="AlphaFoldDB" id="A0A1Y0ILJ6"/>
<keyword evidence="1" id="KW-0472">Membrane</keyword>
<name>A0A1Y0ILJ6_9BACL</name>
<evidence type="ECO:0000256" key="1">
    <source>
        <dbReference type="SAM" id="Phobius"/>
    </source>
</evidence>
<feature type="transmembrane region" description="Helical" evidence="1">
    <location>
        <begin position="36"/>
        <end position="56"/>
    </location>
</feature>
<dbReference type="KEGG" id="tum:CBW65_06060"/>
<keyword evidence="3" id="KW-1185">Reference proteome</keyword>
<evidence type="ECO:0000313" key="3">
    <source>
        <dbReference type="Proteomes" id="UP000195437"/>
    </source>
</evidence>
<keyword evidence="1" id="KW-0812">Transmembrane</keyword>
<sequence length="94" mass="10646">MAQETVTPSKPAKPAKEAPVFPTRWQEERHYAGRQFIKAITIVIVLAIILYITHFLSSGFTLLFAFIGLILFLATATYSVGHFVRYLIFKSRGQ</sequence>
<protein>
    <submittedName>
        <fullName evidence="2">Uncharacterized protein</fullName>
    </submittedName>
</protein>
<reference evidence="3" key="1">
    <citation type="submission" date="2017-05" db="EMBL/GenBank/DDBJ databases">
        <authorList>
            <person name="Sung H."/>
        </authorList>
    </citation>
    <scope>NUCLEOTIDE SEQUENCE [LARGE SCALE GENOMIC DNA]</scope>
    <source>
        <strain evidence="3">AR23208</strain>
    </source>
</reference>